<keyword evidence="1" id="KW-0472">Membrane</keyword>
<name>A0A1D8PU35_CANAL</name>
<reference evidence="3 4" key="2">
    <citation type="journal article" date="2007" name="Genome Biol.">
        <title>Assembly of the Candida albicans genome into sixteen supercontigs aligned on the eight chromosomes.</title>
        <authorList>
            <person name="van het Hoog M."/>
            <person name="Rast T.J."/>
            <person name="Martchenko M."/>
            <person name="Grindle S."/>
            <person name="Dignard D."/>
            <person name="Hogues H."/>
            <person name="Cuomo C."/>
            <person name="Berriman M."/>
            <person name="Scherer S."/>
            <person name="Magee B.B."/>
            <person name="Whiteway M."/>
            <person name="Chibana H."/>
            <person name="Nantel A."/>
            <person name="Magee P.T."/>
        </authorList>
    </citation>
    <scope>GENOME REANNOTATION</scope>
    <source>
        <strain evidence="4">SC5314 / ATCC MYA-2876</strain>
    </source>
</reference>
<sequence length="214" mass="25084">MEVKDIFVQIGTIIVFLLEFFFRNSITLIVHAHKNYPDITNVIFFILGVYIIYKILVRTLRSWFNFMIFTIKLIFVLFFVFLVFVIYLRGWETFIYQDVPFLKKSFGHLKAFNDSTTKNGGFGFSNILNFATQFNLNDIKSIFTNVEKNIKENLDESSEYFEYINSQFGNGNGNEPDYDNIQKLVEEGIGYLQENVDLNALRNNIQDILNGHQN</sequence>
<dbReference type="OMA" id="WINFIFT"/>
<proteinExistence type="predicted"/>
<feature type="transmembrane region" description="Helical" evidence="1">
    <location>
        <begin position="63"/>
        <end position="88"/>
    </location>
</feature>
<dbReference type="GeneID" id="3638988"/>
<dbReference type="eggNOG" id="ENOG502RQ81">
    <property type="taxonomic scope" value="Eukaryota"/>
</dbReference>
<dbReference type="KEGG" id="cal:CAALFM_CR09840CA"/>
<dbReference type="VEuPathDB" id="FungiDB:CR_09840C_A"/>
<keyword evidence="1" id="KW-1133">Transmembrane helix</keyword>
<reference evidence="3 4" key="1">
    <citation type="journal article" date="2004" name="Proc. Natl. Acad. Sci. U.S.A.">
        <title>The diploid genome sequence of Candida albicans.</title>
        <authorList>
            <person name="Jones T."/>
            <person name="Federspiel N.A."/>
            <person name="Chibana H."/>
            <person name="Dungan J."/>
            <person name="Kalman S."/>
            <person name="Magee B.B."/>
            <person name="Newport G."/>
            <person name="Thorstenson Y.R."/>
            <person name="Agabian N."/>
            <person name="Magee P.T."/>
            <person name="Davis R.W."/>
            <person name="Scherer S."/>
        </authorList>
    </citation>
    <scope>NUCLEOTIDE SEQUENCE [LARGE SCALE GENOMIC DNA]</scope>
    <source>
        <strain evidence="4">SC5314 / ATCC MYA-2876</strain>
    </source>
</reference>
<dbReference type="EMBL" id="CP017630">
    <property type="protein sequence ID" value="AOW31640.1"/>
    <property type="molecule type" value="Genomic_DNA"/>
</dbReference>
<dbReference type="InterPro" id="IPR024316">
    <property type="entry name" value="APQ12"/>
</dbReference>
<accession>A0A1D8PU35</accession>
<evidence type="ECO:0000313" key="3">
    <source>
        <dbReference type="EMBL" id="AOW31640.1"/>
    </source>
</evidence>
<dbReference type="Proteomes" id="UP000000559">
    <property type="component" value="Chromosome R"/>
</dbReference>
<keyword evidence="1" id="KW-0812">Transmembrane</keyword>
<evidence type="ECO:0000313" key="2">
    <source>
        <dbReference type="CGD" id="CAL0000188307"/>
    </source>
</evidence>
<gene>
    <name evidence="3" type="ordered locus">CAALFM_CR09840CA</name>
    <name evidence="2" type="ordered locus">orf19.7556</name>
</gene>
<feature type="transmembrane region" description="Helical" evidence="1">
    <location>
        <begin position="38"/>
        <end position="57"/>
    </location>
</feature>
<organism evidence="3 4">
    <name type="scientific">Candida albicans (strain SC5314 / ATCC MYA-2876)</name>
    <name type="common">Yeast</name>
    <dbReference type="NCBI Taxonomy" id="237561"/>
    <lineage>
        <taxon>Eukaryota</taxon>
        <taxon>Fungi</taxon>
        <taxon>Dikarya</taxon>
        <taxon>Ascomycota</taxon>
        <taxon>Saccharomycotina</taxon>
        <taxon>Pichiomycetes</taxon>
        <taxon>Debaryomycetaceae</taxon>
        <taxon>Candida/Lodderomyces clade</taxon>
        <taxon>Candida</taxon>
    </lineage>
</organism>
<reference evidence="3 4" key="3">
    <citation type="journal article" date="2013" name="Genome Biol.">
        <title>Assembly of a phased diploid Candida albicans genome facilitates allele-specific measurements and provides a simple model for repeat and indel structure.</title>
        <authorList>
            <person name="Muzzey D."/>
            <person name="Schwartz K."/>
            <person name="Weissman J.S."/>
            <person name="Sherlock G."/>
        </authorList>
    </citation>
    <scope>NUCLEOTIDE SEQUENCE [LARGE SCALE GENOMIC DNA]</scope>
    <source>
        <strain evidence="4">SC5314 / ATCC MYA-2876</strain>
    </source>
</reference>
<evidence type="ECO:0000313" key="4">
    <source>
        <dbReference type="Proteomes" id="UP000000559"/>
    </source>
</evidence>
<keyword evidence="4" id="KW-1185">Reference proteome</keyword>
<dbReference type="OrthoDB" id="4008673at2759"/>
<evidence type="ECO:0000256" key="1">
    <source>
        <dbReference type="SAM" id="Phobius"/>
    </source>
</evidence>
<dbReference type="Pfam" id="PF12716">
    <property type="entry name" value="Apq12"/>
    <property type="match status" value="1"/>
</dbReference>
<dbReference type="CGD" id="CAL0000188307">
    <property type="gene designation" value="orf19.7556"/>
</dbReference>
<dbReference type="InParanoid" id="A0A1D8PU35"/>
<dbReference type="RefSeq" id="XP_719318.1">
    <property type="nucleotide sequence ID" value="XM_714225.1"/>
</dbReference>
<feature type="transmembrane region" description="Helical" evidence="1">
    <location>
        <begin position="6"/>
        <end position="26"/>
    </location>
</feature>
<protein>
    <submittedName>
        <fullName evidence="3">Uncharacterized protein</fullName>
    </submittedName>
</protein>
<dbReference type="AlphaFoldDB" id="A0A1D8PU35"/>